<organism evidence="3 4">
    <name type="scientific">Escovopsis weberi</name>
    <dbReference type="NCBI Taxonomy" id="150374"/>
    <lineage>
        <taxon>Eukaryota</taxon>
        <taxon>Fungi</taxon>
        <taxon>Dikarya</taxon>
        <taxon>Ascomycota</taxon>
        <taxon>Pezizomycotina</taxon>
        <taxon>Sordariomycetes</taxon>
        <taxon>Hypocreomycetidae</taxon>
        <taxon>Hypocreales</taxon>
        <taxon>Hypocreaceae</taxon>
        <taxon>Escovopsis</taxon>
    </lineage>
</organism>
<feature type="chain" id="PRO_5005857568" description="Lysosomal acid phosphatase" evidence="2">
    <location>
        <begin position="19"/>
        <end position="470"/>
    </location>
</feature>
<keyword evidence="4" id="KW-1185">Reference proteome</keyword>
<dbReference type="EMBL" id="LGSR01000020">
    <property type="protein sequence ID" value="KOS18645.1"/>
    <property type="molecule type" value="Genomic_DNA"/>
</dbReference>
<feature type="transmembrane region" description="Helical" evidence="1">
    <location>
        <begin position="429"/>
        <end position="454"/>
    </location>
</feature>
<sequence length="470" mass="48323">MQSKLLLAAALGASLAGAETVIGVYAFHRHGDRTAKSWQPVNLTSLGADEVFASGSFFRSRYLAGGAEARIAGISPERAVLSQLALTAPADNVLHNSASVFAQGLYPPSASAGRENLANGSTVLAPLGGYQYIPVNAVAGSASSADDEESTSWLQGQSGCNRAVVSSNNYLQSPEYIETAAGSRAFYQSLLPVINGTFDAASATFKNGYTIFDLINVATIHNASISSKELLTNATLSRLYDLASTHEWNLAFNASDPVRAISGAVLAGQILGSLQAIAEPGPSSSSSPVLNVQFGAYGAFMSFFGLAQLQSVSRDFYGVCDYASSMVFELVAPGPAGYKPEDLSVRFFFSNGTATAQSFRSYPLFGQKSTSIGWPAFKAAMGKFAIADTESWCAICGNAGGPCSSASTTGADAGADGSSSSSRGGISKAVAGVIGALVTLVVVLAVEAAVLLVANLRLVKKSTLAAAKSG</sequence>
<dbReference type="GO" id="GO:0016791">
    <property type="term" value="F:phosphatase activity"/>
    <property type="evidence" value="ECO:0007669"/>
    <property type="project" value="TreeGrafter"/>
</dbReference>
<dbReference type="SUPFAM" id="SSF53254">
    <property type="entry name" value="Phosphoglycerate mutase-like"/>
    <property type="match status" value="1"/>
</dbReference>
<keyword evidence="1" id="KW-0812">Transmembrane</keyword>
<keyword evidence="1" id="KW-0472">Membrane</keyword>
<evidence type="ECO:0000256" key="1">
    <source>
        <dbReference type="SAM" id="Phobius"/>
    </source>
</evidence>
<dbReference type="Gene3D" id="3.40.50.1240">
    <property type="entry name" value="Phosphoglycerate mutase-like"/>
    <property type="match status" value="1"/>
</dbReference>
<reference evidence="3 4" key="1">
    <citation type="submission" date="2015-07" db="EMBL/GenBank/DDBJ databases">
        <title>The genome of the fungus Escovopsis weberi, a specialized disease agent of ant agriculture.</title>
        <authorList>
            <person name="de Man T.J."/>
            <person name="Stajich J.E."/>
            <person name="Kubicek C.P."/>
            <person name="Chenthamara K."/>
            <person name="Atanasova L."/>
            <person name="Druzhinina I.S."/>
            <person name="Birnbaum S."/>
            <person name="Barribeau S.M."/>
            <person name="Teiling C."/>
            <person name="Suen G."/>
            <person name="Currie C."/>
            <person name="Gerardo N.M."/>
        </authorList>
    </citation>
    <scope>NUCLEOTIDE SEQUENCE [LARGE SCALE GENOMIC DNA]</scope>
</reference>
<accession>A0A0N0RT87</accession>
<evidence type="ECO:0000313" key="3">
    <source>
        <dbReference type="EMBL" id="KOS18645.1"/>
    </source>
</evidence>
<evidence type="ECO:0000256" key="2">
    <source>
        <dbReference type="SAM" id="SignalP"/>
    </source>
</evidence>
<dbReference type="PANTHER" id="PTHR11567:SF142">
    <property type="entry name" value="PHOSPHOGLYCERATE MUTASE-LIKE PROTEIN"/>
    <property type="match status" value="1"/>
</dbReference>
<keyword evidence="1" id="KW-1133">Transmembrane helix</keyword>
<dbReference type="InterPro" id="IPR029033">
    <property type="entry name" value="His_PPase_superfam"/>
</dbReference>
<dbReference type="OrthoDB" id="258392at2759"/>
<dbReference type="STRING" id="150374.A0A0N0RT87"/>
<feature type="signal peptide" evidence="2">
    <location>
        <begin position="1"/>
        <end position="18"/>
    </location>
</feature>
<name>A0A0N0RT87_ESCWE</name>
<keyword evidence="2" id="KW-0732">Signal</keyword>
<proteinExistence type="predicted"/>
<dbReference type="PANTHER" id="PTHR11567">
    <property type="entry name" value="ACID PHOSPHATASE-RELATED"/>
    <property type="match status" value="1"/>
</dbReference>
<evidence type="ECO:0000313" key="4">
    <source>
        <dbReference type="Proteomes" id="UP000053831"/>
    </source>
</evidence>
<dbReference type="InterPro" id="IPR050645">
    <property type="entry name" value="Histidine_acid_phosphatase"/>
</dbReference>
<protein>
    <recommendedName>
        <fullName evidence="5">Lysosomal acid phosphatase</fullName>
    </recommendedName>
</protein>
<comment type="caution">
    <text evidence="3">The sequence shown here is derived from an EMBL/GenBank/DDBJ whole genome shotgun (WGS) entry which is preliminary data.</text>
</comment>
<gene>
    <name evidence="3" type="ORF">ESCO_000948</name>
</gene>
<dbReference type="AlphaFoldDB" id="A0A0N0RT87"/>
<evidence type="ECO:0008006" key="5">
    <source>
        <dbReference type="Google" id="ProtNLM"/>
    </source>
</evidence>
<dbReference type="Proteomes" id="UP000053831">
    <property type="component" value="Unassembled WGS sequence"/>
</dbReference>